<gene>
    <name evidence="5" type="ORF">MNEG_4611</name>
</gene>
<feature type="compositionally biased region" description="Gly residues" evidence="3">
    <location>
        <begin position="288"/>
        <end position="297"/>
    </location>
</feature>
<dbReference type="InterPro" id="IPR018202">
    <property type="entry name" value="Ser_caboxypep_ser_AS"/>
</dbReference>
<dbReference type="GO" id="GO:0004185">
    <property type="term" value="F:serine-type carboxypeptidase activity"/>
    <property type="evidence" value="ECO:0007669"/>
    <property type="project" value="UniProtKB-UniRule"/>
</dbReference>
<dbReference type="AlphaFoldDB" id="A0A0D2MK40"/>
<evidence type="ECO:0000256" key="2">
    <source>
        <dbReference type="RuleBase" id="RU361156"/>
    </source>
</evidence>
<dbReference type="Gene3D" id="3.40.50.11320">
    <property type="match status" value="1"/>
</dbReference>
<feature type="signal peptide" evidence="4">
    <location>
        <begin position="1"/>
        <end position="15"/>
    </location>
</feature>
<dbReference type="OrthoDB" id="443318at2759"/>
<dbReference type="RefSeq" id="XP_013902369.1">
    <property type="nucleotide sequence ID" value="XM_014046915.1"/>
</dbReference>
<dbReference type="GO" id="GO:0016747">
    <property type="term" value="F:acyltransferase activity, transferring groups other than amino-acyl groups"/>
    <property type="evidence" value="ECO:0007669"/>
    <property type="project" value="TreeGrafter"/>
</dbReference>
<evidence type="ECO:0000313" key="6">
    <source>
        <dbReference type="Proteomes" id="UP000054498"/>
    </source>
</evidence>
<dbReference type="KEGG" id="mng:MNEG_4611"/>
<dbReference type="InterPro" id="IPR029058">
    <property type="entry name" value="AB_hydrolase_fold"/>
</dbReference>
<dbReference type="Gene3D" id="3.40.50.1820">
    <property type="entry name" value="alpha/beta hydrolase"/>
    <property type="match status" value="2"/>
</dbReference>
<comment type="similarity">
    <text evidence="1 2">Belongs to the peptidase S10 family.</text>
</comment>
<dbReference type="GO" id="GO:0006508">
    <property type="term" value="P:proteolysis"/>
    <property type="evidence" value="ECO:0007669"/>
    <property type="project" value="UniProtKB-KW"/>
</dbReference>
<name>A0A0D2MK40_9CHLO</name>
<dbReference type="Pfam" id="PF00450">
    <property type="entry name" value="Peptidase_S10"/>
    <property type="match status" value="2"/>
</dbReference>
<evidence type="ECO:0000256" key="3">
    <source>
        <dbReference type="SAM" id="MobiDB-lite"/>
    </source>
</evidence>
<keyword evidence="2 5" id="KW-0378">Hydrolase</keyword>
<dbReference type="EMBL" id="KK100869">
    <property type="protein sequence ID" value="KIZ03350.1"/>
    <property type="molecule type" value="Genomic_DNA"/>
</dbReference>
<accession>A0A0D2MK40</accession>
<keyword evidence="4" id="KW-0732">Signal</keyword>
<feature type="region of interest" description="Disordered" evidence="3">
    <location>
        <begin position="224"/>
        <end position="264"/>
    </location>
</feature>
<feature type="compositionally biased region" description="Low complexity" evidence="3">
    <location>
        <begin position="239"/>
        <end position="260"/>
    </location>
</feature>
<dbReference type="SUPFAM" id="SSF53474">
    <property type="entry name" value="alpha/beta-Hydrolases"/>
    <property type="match status" value="2"/>
</dbReference>
<evidence type="ECO:0000313" key="5">
    <source>
        <dbReference type="EMBL" id="KIZ03350.1"/>
    </source>
</evidence>
<dbReference type="PANTHER" id="PTHR11802">
    <property type="entry name" value="SERINE PROTEASE FAMILY S10 SERINE CARBOXYPEPTIDASE"/>
    <property type="match status" value="1"/>
</dbReference>
<dbReference type="InterPro" id="IPR001563">
    <property type="entry name" value="Peptidase_S10"/>
</dbReference>
<dbReference type="InterPro" id="IPR033124">
    <property type="entry name" value="Ser_caboxypep_his_AS"/>
</dbReference>
<reference evidence="5 6" key="1">
    <citation type="journal article" date="2013" name="BMC Genomics">
        <title>Reconstruction of the lipid metabolism for the microalga Monoraphidium neglectum from its genome sequence reveals characteristics suitable for biofuel production.</title>
        <authorList>
            <person name="Bogen C."/>
            <person name="Al-Dilaimi A."/>
            <person name="Albersmeier A."/>
            <person name="Wichmann J."/>
            <person name="Grundmann M."/>
            <person name="Rupp O."/>
            <person name="Lauersen K.J."/>
            <person name="Blifernez-Klassen O."/>
            <person name="Kalinowski J."/>
            <person name="Goesmann A."/>
            <person name="Mussgnug J.H."/>
            <person name="Kruse O."/>
        </authorList>
    </citation>
    <scope>NUCLEOTIDE SEQUENCE [LARGE SCALE GENOMIC DNA]</scope>
    <source>
        <strain evidence="5 6">SAG 48.87</strain>
    </source>
</reference>
<dbReference type="GeneID" id="25737488"/>
<evidence type="ECO:0000256" key="1">
    <source>
        <dbReference type="ARBA" id="ARBA00009431"/>
    </source>
</evidence>
<dbReference type="PROSITE" id="PS00131">
    <property type="entry name" value="CARBOXYPEPT_SER_SER"/>
    <property type="match status" value="1"/>
</dbReference>
<proteinExistence type="inferred from homology"/>
<dbReference type="GO" id="GO:0019748">
    <property type="term" value="P:secondary metabolic process"/>
    <property type="evidence" value="ECO:0007669"/>
    <property type="project" value="TreeGrafter"/>
</dbReference>
<sequence length="628" mass="67864">MITWVVLLLVASTAALDPTSRKTVDIGLHDPVDGAFEVPRLPGYDGELPSRHRAGYVTVAPDVGRRLYYYLVGSESPTADDDPLVIWLTGGPGCSSLDAFTYENGPFIFELSTSAGPAHHGRAPSAADVSLRRNPYSWSREAHVLYVDSPAGTGMSYSLEAPEDGYYTDDHQTVDDLLALVLGVLSDVPDMRGRDVYIAGESYGGVYVPLLAERILRHNKDLAAQQEGQRKDKATLPNQQPHQQQQQQPQHQQQQQQQQHDQSSRGILRRWLLSSNSQARSLQAGSSGSSGGGGGSSTGSSGVRVGRDLALDHHHRVDLVGYMVGNGVTDDQVDGDSLVPYAWDAGLLDKDTHDFVNRACNGSYWDVKKGTACWDALDVVDAAIGDINPYDTLSPCFFPRAKPHAGTAASEAVSVSGPRAAWPRSPRFPAGQPVSNWWTVSGAEGQGALGVEVATGGAEEGGLSEGEQHDARGMLGHTIPCADRRAALAYYNDPEVRRAIHAAPHRAAGRWEPCSDVLHYTHTAPSMIPVHRRLIAAGLRGLVFSGLQDYVVPFTGSRKWVAGLGLPTQLPWRPWKLGRQVAGHAVRYRAEGEGPLTYATVIGAGHMVPQTRPRSALALLRAFLRREV</sequence>
<protein>
    <recommendedName>
        <fullName evidence="2">Carboxypeptidase</fullName>
        <ecNumber evidence="2">3.4.16.-</ecNumber>
    </recommendedName>
</protein>
<dbReference type="Proteomes" id="UP000054498">
    <property type="component" value="Unassembled WGS sequence"/>
</dbReference>
<feature type="region of interest" description="Disordered" evidence="3">
    <location>
        <begin position="279"/>
        <end position="304"/>
    </location>
</feature>
<dbReference type="PROSITE" id="PS00560">
    <property type="entry name" value="CARBOXYPEPT_SER_HIS"/>
    <property type="match status" value="1"/>
</dbReference>
<dbReference type="EC" id="3.4.16.-" evidence="2"/>
<dbReference type="Gene3D" id="6.10.250.940">
    <property type="match status" value="1"/>
</dbReference>
<feature type="chain" id="PRO_5013288902" description="Carboxypeptidase" evidence="4">
    <location>
        <begin position="16"/>
        <end position="628"/>
    </location>
</feature>
<dbReference type="PRINTS" id="PR00724">
    <property type="entry name" value="CRBOXYPTASEC"/>
</dbReference>
<keyword evidence="6" id="KW-1185">Reference proteome</keyword>
<evidence type="ECO:0000256" key="4">
    <source>
        <dbReference type="SAM" id="SignalP"/>
    </source>
</evidence>
<keyword evidence="2 5" id="KW-0121">Carboxypeptidase</keyword>
<organism evidence="5 6">
    <name type="scientific">Monoraphidium neglectum</name>
    <dbReference type="NCBI Taxonomy" id="145388"/>
    <lineage>
        <taxon>Eukaryota</taxon>
        <taxon>Viridiplantae</taxon>
        <taxon>Chlorophyta</taxon>
        <taxon>core chlorophytes</taxon>
        <taxon>Chlorophyceae</taxon>
        <taxon>CS clade</taxon>
        <taxon>Sphaeropleales</taxon>
        <taxon>Selenastraceae</taxon>
        <taxon>Monoraphidium</taxon>
    </lineage>
</organism>
<dbReference type="PANTHER" id="PTHR11802:SF254">
    <property type="entry name" value="SERINE CARBOXYPEPTIDASE-LIKE 20"/>
    <property type="match status" value="1"/>
</dbReference>
<keyword evidence="2" id="KW-0645">Protease</keyword>